<evidence type="ECO:0000313" key="1">
    <source>
        <dbReference type="EMBL" id="KAJ4154993.1"/>
    </source>
</evidence>
<dbReference type="GeneID" id="80887420"/>
<evidence type="ECO:0000313" key="2">
    <source>
        <dbReference type="Proteomes" id="UP001144673"/>
    </source>
</evidence>
<dbReference type="EMBL" id="JAJHUN010000007">
    <property type="protein sequence ID" value="KAJ4154993.1"/>
    <property type="molecule type" value="Genomic_DNA"/>
</dbReference>
<dbReference type="Proteomes" id="UP001144673">
    <property type="component" value="Chromosome 6"/>
</dbReference>
<dbReference type="AlphaFoldDB" id="A0A9W8QHK6"/>
<keyword evidence="2" id="KW-1185">Reference proteome</keyword>
<sequence>METQSALSEFRRQLEKLCQTSPDSDFYLRQLLAYVNNTPDIRNTARISVLESQQAVDLARGFPSLVIVGGHLAPSTIVQLTHKYNLRPELFLGHLEIERVQNRFRTSYELPALPSQRKNIIHVRLVSLWRSPSQAAAYPAYLSAATRQRADESCLRQEKLLFENLKSGSTRFRKVHLHSSRNFSLEQVVSFCLLPMQVGERQSWRGVYLIDSGDPLSSTETYPWDDPTKVTGASPTLLRTILCFLTRPELRTHTHSTV</sequence>
<dbReference type="KEGG" id="amus:LMH87_000261"/>
<name>A0A9W8QHK6_AKAMU</name>
<gene>
    <name evidence="1" type="ORF">LMH87_000261</name>
</gene>
<protein>
    <submittedName>
        <fullName evidence="1">Uncharacterized protein</fullName>
    </submittedName>
</protein>
<organism evidence="1 2">
    <name type="scientific">Akanthomyces muscarius</name>
    <name type="common">Entomopathogenic fungus</name>
    <name type="synonym">Lecanicillium muscarium</name>
    <dbReference type="NCBI Taxonomy" id="2231603"/>
    <lineage>
        <taxon>Eukaryota</taxon>
        <taxon>Fungi</taxon>
        <taxon>Dikarya</taxon>
        <taxon>Ascomycota</taxon>
        <taxon>Pezizomycotina</taxon>
        <taxon>Sordariomycetes</taxon>
        <taxon>Hypocreomycetidae</taxon>
        <taxon>Hypocreales</taxon>
        <taxon>Cordycipitaceae</taxon>
        <taxon>Akanthomyces</taxon>
    </lineage>
</organism>
<comment type="caution">
    <text evidence="1">The sequence shown here is derived from an EMBL/GenBank/DDBJ whole genome shotgun (WGS) entry which is preliminary data.</text>
</comment>
<proteinExistence type="predicted"/>
<reference evidence="1" key="1">
    <citation type="journal article" date="2023" name="Access Microbiol">
        <title>De-novo genome assembly for Akanthomyces muscarius, a biocontrol agent of insect agricultural pests.</title>
        <authorList>
            <person name="Erdos Z."/>
            <person name="Studholme D.J."/>
            <person name="Raymond B."/>
            <person name="Sharma M."/>
        </authorList>
    </citation>
    <scope>NUCLEOTIDE SEQUENCE</scope>
    <source>
        <strain evidence="1">Ve6</strain>
    </source>
</reference>
<accession>A0A9W8QHK6</accession>
<dbReference type="RefSeq" id="XP_056055117.1">
    <property type="nucleotide sequence ID" value="XM_056198139.1"/>
</dbReference>